<feature type="binding site" evidence="13">
    <location>
        <position position="8"/>
    </location>
    <ligand>
        <name>Mg(2+)</name>
        <dbReference type="ChEBI" id="CHEBI:18420"/>
        <label>1</label>
    </ligand>
</feature>
<accession>A0AAE3G581</accession>
<evidence type="ECO:0000256" key="7">
    <source>
        <dbReference type="ARBA" id="ARBA00022801"/>
    </source>
</evidence>
<dbReference type="PROSITE" id="PS01321">
    <property type="entry name" value="RUVC"/>
    <property type="match status" value="1"/>
</dbReference>
<feature type="active site" evidence="13">
    <location>
        <position position="139"/>
    </location>
</feature>
<keyword evidence="9 13" id="KW-0238">DNA-binding</keyword>
<dbReference type="EC" id="3.1.21.10" evidence="13 14"/>
<evidence type="ECO:0000256" key="3">
    <source>
        <dbReference type="ARBA" id="ARBA00022722"/>
    </source>
</evidence>
<evidence type="ECO:0000256" key="2">
    <source>
        <dbReference type="ARBA" id="ARBA00022490"/>
    </source>
</evidence>
<comment type="catalytic activity">
    <reaction evidence="12 13">
        <text>Endonucleolytic cleavage at a junction such as a reciprocal single-stranded crossover between two homologous DNA duplexes (Holliday junction).</text>
        <dbReference type="EC" id="3.1.21.10"/>
    </reaction>
</comment>
<dbReference type="Pfam" id="PF02075">
    <property type="entry name" value="RuvC"/>
    <property type="match status" value="1"/>
</dbReference>
<dbReference type="InterPro" id="IPR036397">
    <property type="entry name" value="RNaseH_sf"/>
</dbReference>
<keyword evidence="10 13" id="KW-0233">DNA recombination</keyword>
<feature type="binding site" evidence="13">
    <location>
        <position position="139"/>
    </location>
    <ligand>
        <name>Mg(2+)</name>
        <dbReference type="ChEBI" id="CHEBI:18420"/>
        <label>1</label>
    </ligand>
</feature>
<dbReference type="PRINTS" id="PR00696">
    <property type="entry name" value="RSOLVASERUVC"/>
</dbReference>
<evidence type="ECO:0000256" key="11">
    <source>
        <dbReference type="ARBA" id="ARBA00023204"/>
    </source>
</evidence>
<keyword evidence="3 13" id="KW-0540">Nuclease</keyword>
<evidence type="ECO:0000256" key="14">
    <source>
        <dbReference type="NCBIfam" id="TIGR00228"/>
    </source>
</evidence>
<proteinExistence type="inferred from homology"/>
<evidence type="ECO:0000256" key="1">
    <source>
        <dbReference type="ARBA" id="ARBA00009518"/>
    </source>
</evidence>
<evidence type="ECO:0000313" key="15">
    <source>
        <dbReference type="EMBL" id="MCP1674082.1"/>
    </source>
</evidence>
<evidence type="ECO:0000256" key="4">
    <source>
        <dbReference type="ARBA" id="ARBA00022723"/>
    </source>
</evidence>
<keyword evidence="4 13" id="KW-0479">Metal-binding</keyword>
<reference evidence="15" key="1">
    <citation type="submission" date="2022-03" db="EMBL/GenBank/DDBJ databases">
        <title>Genomic Encyclopedia of Type Strains, Phase III (KMG-III): the genomes of soil and plant-associated and newly described type strains.</title>
        <authorList>
            <person name="Whitman W."/>
        </authorList>
    </citation>
    <scope>NUCLEOTIDE SEQUENCE</scope>
    <source>
        <strain evidence="15">ANL 6-2</strain>
    </source>
</reference>
<dbReference type="Gene3D" id="3.30.420.10">
    <property type="entry name" value="Ribonuclease H-like superfamily/Ribonuclease H"/>
    <property type="match status" value="1"/>
</dbReference>
<comment type="subcellular location">
    <subcellularLocation>
        <location evidence="13">Cytoplasm</location>
    </subcellularLocation>
</comment>
<dbReference type="GO" id="GO:0005737">
    <property type="term" value="C:cytoplasm"/>
    <property type="evidence" value="ECO:0007669"/>
    <property type="project" value="UniProtKB-SubCell"/>
</dbReference>
<dbReference type="InterPro" id="IPR002176">
    <property type="entry name" value="X-over_junc_endoDNase_RuvC"/>
</dbReference>
<dbReference type="SUPFAM" id="SSF53098">
    <property type="entry name" value="Ribonuclease H-like"/>
    <property type="match status" value="1"/>
</dbReference>
<evidence type="ECO:0000256" key="9">
    <source>
        <dbReference type="ARBA" id="ARBA00023125"/>
    </source>
</evidence>
<dbReference type="NCBIfam" id="TIGR00228">
    <property type="entry name" value="ruvC"/>
    <property type="match status" value="1"/>
</dbReference>
<sequence length="169" mass="18168">MSRILGIDPGSRVTGFGIVESAGRGFRYVTSGVIRTASATFPERLRIIFEDLTALIHEHQPEALSVEQVHVRHNVSSALKLGQARGAAICAGAVLGLPVHEYTPAEAKQALVGQGSADKQQVQMMVRLLLELPTAPPEDAADALAMALCHLHQSPFSRRVAQATAKQWK</sequence>
<evidence type="ECO:0000256" key="8">
    <source>
        <dbReference type="ARBA" id="ARBA00022842"/>
    </source>
</evidence>
<name>A0AAE3G581_9GAMM</name>
<keyword evidence="8 13" id="KW-0460">Magnesium</keyword>
<feature type="active site" evidence="13">
    <location>
        <position position="67"/>
    </location>
</feature>
<dbReference type="CDD" id="cd16962">
    <property type="entry name" value="RuvC"/>
    <property type="match status" value="1"/>
</dbReference>
<gene>
    <name evidence="13" type="primary">ruvC</name>
    <name evidence="15" type="ORF">J2T57_001181</name>
</gene>
<keyword evidence="2 13" id="KW-0963">Cytoplasm</keyword>
<keyword evidence="6 13" id="KW-0227">DNA damage</keyword>
<dbReference type="HAMAP" id="MF_00034">
    <property type="entry name" value="RuvC"/>
    <property type="match status" value="1"/>
</dbReference>
<keyword evidence="5 13" id="KW-0255">Endonuclease</keyword>
<evidence type="ECO:0000313" key="16">
    <source>
        <dbReference type="Proteomes" id="UP001205843"/>
    </source>
</evidence>
<dbReference type="InterPro" id="IPR020563">
    <property type="entry name" value="X-over_junc_endoDNase_Mg_BS"/>
</dbReference>
<dbReference type="AlphaFoldDB" id="A0AAE3G581"/>
<dbReference type="GO" id="GO:0008821">
    <property type="term" value="F:crossover junction DNA endonuclease activity"/>
    <property type="evidence" value="ECO:0007669"/>
    <property type="project" value="UniProtKB-UniRule"/>
</dbReference>
<comment type="cofactor">
    <cofactor evidence="13">
        <name>Mg(2+)</name>
        <dbReference type="ChEBI" id="CHEBI:18420"/>
    </cofactor>
    <text evidence="13">Binds 2 Mg(2+) ion per subunit.</text>
</comment>
<dbReference type="GO" id="GO:0006281">
    <property type="term" value="P:DNA repair"/>
    <property type="evidence" value="ECO:0007669"/>
    <property type="project" value="UniProtKB-UniRule"/>
</dbReference>
<comment type="function">
    <text evidence="13">The RuvA-RuvB-RuvC complex processes Holliday junction (HJ) DNA during genetic recombination and DNA repair. Endonuclease that resolves HJ intermediates. Cleaves cruciform DNA by making single-stranded nicks across the HJ at symmetrical positions within the homologous arms, yielding a 5'-phosphate and a 3'-hydroxyl group; requires a central core of homology in the junction. The consensus cleavage sequence is 5'-(A/T)TT(C/G)-3'. Cleavage occurs on the 3'-side of the TT dinucleotide at the point of strand exchange. HJ branch migration catalyzed by RuvA-RuvB allows RuvC to scan DNA until it finds its consensus sequence, where it cleaves and resolves the cruciform DNA.</text>
</comment>
<organism evidence="15 16">
    <name type="scientific">Natronocella acetinitrilica</name>
    <dbReference type="NCBI Taxonomy" id="414046"/>
    <lineage>
        <taxon>Bacteria</taxon>
        <taxon>Pseudomonadati</taxon>
        <taxon>Pseudomonadota</taxon>
        <taxon>Gammaproteobacteria</taxon>
        <taxon>Chromatiales</taxon>
        <taxon>Ectothiorhodospiraceae</taxon>
        <taxon>Natronocella</taxon>
    </lineage>
</organism>
<comment type="similarity">
    <text evidence="1 13">Belongs to the RuvC family.</text>
</comment>
<dbReference type="PANTHER" id="PTHR30194">
    <property type="entry name" value="CROSSOVER JUNCTION ENDODEOXYRIBONUCLEASE RUVC"/>
    <property type="match status" value="1"/>
</dbReference>
<comment type="caution">
    <text evidence="15">The sequence shown here is derived from an EMBL/GenBank/DDBJ whole genome shotgun (WGS) entry which is preliminary data.</text>
</comment>
<dbReference type="FunFam" id="3.30.420.10:FF:000002">
    <property type="entry name" value="Crossover junction endodeoxyribonuclease RuvC"/>
    <property type="match status" value="1"/>
</dbReference>
<dbReference type="PANTHER" id="PTHR30194:SF3">
    <property type="entry name" value="CROSSOVER JUNCTION ENDODEOXYRIBONUCLEASE RUVC"/>
    <property type="match status" value="1"/>
</dbReference>
<dbReference type="InterPro" id="IPR012337">
    <property type="entry name" value="RNaseH-like_sf"/>
</dbReference>
<evidence type="ECO:0000256" key="12">
    <source>
        <dbReference type="ARBA" id="ARBA00029354"/>
    </source>
</evidence>
<keyword evidence="11 13" id="KW-0234">DNA repair</keyword>
<dbReference type="GO" id="GO:0000287">
    <property type="term" value="F:magnesium ion binding"/>
    <property type="evidence" value="ECO:0007669"/>
    <property type="project" value="UniProtKB-UniRule"/>
</dbReference>
<dbReference type="Proteomes" id="UP001205843">
    <property type="component" value="Unassembled WGS sequence"/>
</dbReference>
<evidence type="ECO:0000256" key="6">
    <source>
        <dbReference type="ARBA" id="ARBA00022763"/>
    </source>
</evidence>
<evidence type="ECO:0000256" key="13">
    <source>
        <dbReference type="HAMAP-Rule" id="MF_00034"/>
    </source>
</evidence>
<feature type="active site" evidence="13">
    <location>
        <position position="8"/>
    </location>
</feature>
<dbReference type="GO" id="GO:0048476">
    <property type="term" value="C:Holliday junction resolvase complex"/>
    <property type="evidence" value="ECO:0007669"/>
    <property type="project" value="UniProtKB-UniRule"/>
</dbReference>
<dbReference type="GO" id="GO:0003677">
    <property type="term" value="F:DNA binding"/>
    <property type="evidence" value="ECO:0007669"/>
    <property type="project" value="UniProtKB-KW"/>
</dbReference>
<protein>
    <recommendedName>
        <fullName evidence="13 14">Crossover junction endodeoxyribonuclease RuvC</fullName>
        <ecNumber evidence="13 14">3.1.21.10</ecNumber>
    </recommendedName>
    <alternativeName>
        <fullName evidence="13">Holliday junction nuclease RuvC</fullName>
    </alternativeName>
    <alternativeName>
        <fullName evidence="13">Holliday junction resolvase RuvC</fullName>
    </alternativeName>
</protein>
<evidence type="ECO:0000256" key="5">
    <source>
        <dbReference type="ARBA" id="ARBA00022759"/>
    </source>
</evidence>
<comment type="subunit">
    <text evidence="13">Homodimer which binds Holliday junction (HJ) DNA. The HJ becomes 2-fold symmetrical on binding to RuvC with unstacked arms; it has a different conformation from HJ DNA in complex with RuvA. In the full resolvosome a probable DNA-RuvA(4)-RuvB(12)-RuvC(2) complex forms which resolves the HJ.</text>
</comment>
<dbReference type="RefSeq" id="WP_253475635.1">
    <property type="nucleotide sequence ID" value="NZ_JALJXV010000002.1"/>
</dbReference>
<keyword evidence="16" id="KW-1185">Reference proteome</keyword>
<feature type="binding site" evidence="13">
    <location>
        <position position="67"/>
    </location>
    <ligand>
        <name>Mg(2+)</name>
        <dbReference type="ChEBI" id="CHEBI:18420"/>
        <label>2</label>
    </ligand>
</feature>
<dbReference type="EMBL" id="JALJXV010000002">
    <property type="protein sequence ID" value="MCP1674082.1"/>
    <property type="molecule type" value="Genomic_DNA"/>
</dbReference>
<evidence type="ECO:0000256" key="10">
    <source>
        <dbReference type="ARBA" id="ARBA00023172"/>
    </source>
</evidence>
<dbReference type="GO" id="GO:0006310">
    <property type="term" value="P:DNA recombination"/>
    <property type="evidence" value="ECO:0007669"/>
    <property type="project" value="UniProtKB-UniRule"/>
</dbReference>
<keyword evidence="7 13" id="KW-0378">Hydrolase</keyword>